<dbReference type="GO" id="GO:0016740">
    <property type="term" value="F:transferase activity"/>
    <property type="evidence" value="ECO:0007669"/>
    <property type="project" value="UniProtKB-KW"/>
</dbReference>
<name>A0A7X0RJC4_9ACTN</name>
<dbReference type="SUPFAM" id="SSF56112">
    <property type="entry name" value="Protein kinase-like (PK-like)"/>
    <property type="match status" value="1"/>
</dbReference>
<keyword evidence="2" id="KW-1185">Reference proteome</keyword>
<sequence>MTGAPEGWVGGWIDVGLQLPSASERWRSAGYRDELRAWVARETGEPTSLEPVKVRAWASVWRAVTPGGVHYAKQNCATQPFEAALLAELVRLVPQHVVPLTAVDLDRGLLLTPDQGPVLGEGDLDTWRRVVAAGAALQRALVPHVDGLVAAGVSRLLPADAEEYVAQRLDGFAALPAGDRRALAPDRLAALRAHLPVVRRWAEQVAALGLPATLVHNDLHGNNVFDREDGLRFFDFGDALVMEPLAVLAIPLEMLAARLGAGPDDPRLWRVAEAALEVWSDRAPLAELRAALPAALQLGRLGRTETWLRCTPPMNDEELDSFAGAGAASLAALLDAPVLGHLPG</sequence>
<keyword evidence="1" id="KW-0808">Transferase</keyword>
<dbReference type="AlphaFoldDB" id="A0A7X0RJC4"/>
<proteinExistence type="predicted"/>
<dbReference type="InterPro" id="IPR011009">
    <property type="entry name" value="Kinase-like_dom_sf"/>
</dbReference>
<reference evidence="1 2" key="1">
    <citation type="submission" date="2020-08" db="EMBL/GenBank/DDBJ databases">
        <authorList>
            <person name="Seo M.-J."/>
        </authorList>
    </citation>
    <scope>NUCLEOTIDE SEQUENCE [LARGE SCALE GENOMIC DNA]</scope>
    <source>
        <strain evidence="1 2">KIGAM211</strain>
    </source>
</reference>
<protein>
    <submittedName>
        <fullName evidence="1">Phosphotransferase</fullName>
    </submittedName>
</protein>
<gene>
    <name evidence="1" type="ORF">H5V45_18895</name>
</gene>
<dbReference type="Proteomes" id="UP000523955">
    <property type="component" value="Unassembled WGS sequence"/>
</dbReference>
<evidence type="ECO:0000313" key="1">
    <source>
        <dbReference type="EMBL" id="MBB6629401.1"/>
    </source>
</evidence>
<dbReference type="EMBL" id="JACKXE010000001">
    <property type="protein sequence ID" value="MBB6629401.1"/>
    <property type="molecule type" value="Genomic_DNA"/>
</dbReference>
<accession>A0A7X0RJC4</accession>
<comment type="caution">
    <text evidence="1">The sequence shown here is derived from an EMBL/GenBank/DDBJ whole genome shotgun (WGS) entry which is preliminary data.</text>
</comment>
<dbReference type="RefSeq" id="WP_185254364.1">
    <property type="nucleotide sequence ID" value="NZ_JACKXE010000001.1"/>
</dbReference>
<organism evidence="1 2">
    <name type="scientific">Nocardioides luti</name>
    <dbReference type="NCBI Taxonomy" id="2761101"/>
    <lineage>
        <taxon>Bacteria</taxon>
        <taxon>Bacillati</taxon>
        <taxon>Actinomycetota</taxon>
        <taxon>Actinomycetes</taxon>
        <taxon>Propionibacteriales</taxon>
        <taxon>Nocardioidaceae</taxon>
        <taxon>Nocardioides</taxon>
    </lineage>
</organism>
<evidence type="ECO:0000313" key="2">
    <source>
        <dbReference type="Proteomes" id="UP000523955"/>
    </source>
</evidence>